<proteinExistence type="predicted"/>
<dbReference type="RefSeq" id="WP_081510371.1">
    <property type="nucleotide sequence ID" value="NZ_CP020858.1"/>
</dbReference>
<name>A0A1Y0F8P9_9LACO</name>
<dbReference type="EMBL" id="CP020858">
    <property type="protein sequence ID" value="ARU19645.1"/>
    <property type="molecule type" value="Genomic_DNA"/>
</dbReference>
<sequence>MVKHISDRELEYLKDGDFRLLQINYDKAIKEGKSDFEIHRSGFEGSPNFEEHIRQFAFQNNLSYDLQGVYIKFHIL</sequence>
<evidence type="ECO:0000313" key="1">
    <source>
        <dbReference type="EMBL" id="ARU19645.1"/>
    </source>
</evidence>
<organism evidence="1 2">
    <name type="scientific">Ligilactobacillus salivarius</name>
    <dbReference type="NCBI Taxonomy" id="1624"/>
    <lineage>
        <taxon>Bacteria</taxon>
        <taxon>Bacillati</taxon>
        <taxon>Bacillota</taxon>
        <taxon>Bacilli</taxon>
        <taxon>Lactobacillales</taxon>
        <taxon>Lactobacillaceae</taxon>
        <taxon>Ligilactobacillus</taxon>
    </lineage>
</organism>
<protein>
    <submittedName>
        <fullName evidence="1">Uncharacterized protein</fullName>
    </submittedName>
</protein>
<dbReference type="Proteomes" id="UP000195378">
    <property type="component" value="Chromosome"/>
</dbReference>
<accession>A0A1Y0F8P9</accession>
<dbReference type="AlphaFoldDB" id="A0A1Y0F8P9"/>
<reference evidence="1 2" key="1">
    <citation type="submission" date="2017-04" db="EMBL/GenBank/DDBJ databases">
        <title>Complete genome sequence of Lactobacillus salivarius ZLS006, a probiotic strain isolated from healthy piglet.</title>
        <authorList>
            <person name="Zhang D."/>
        </authorList>
    </citation>
    <scope>NUCLEOTIDE SEQUENCE [LARGE SCALE GENOMIC DNA]</scope>
    <source>
        <strain evidence="1 2">ZLS006</strain>
    </source>
</reference>
<gene>
    <name evidence="1" type="ORF">B7R82_06425</name>
</gene>
<evidence type="ECO:0000313" key="2">
    <source>
        <dbReference type="Proteomes" id="UP000195378"/>
    </source>
</evidence>